<keyword evidence="11" id="KW-0012">Acyltransferase</keyword>
<evidence type="ECO:0000256" key="10">
    <source>
        <dbReference type="HAMAP-Rule" id="MF_00019"/>
    </source>
</evidence>
<dbReference type="UniPathway" id="UPA00085"/>
<comment type="similarity">
    <text evidence="10">Belongs to the PlsX family.</text>
</comment>
<evidence type="ECO:0000256" key="9">
    <source>
        <dbReference type="ARBA" id="ARBA00046608"/>
    </source>
</evidence>
<dbReference type="NCBIfam" id="TIGR00182">
    <property type="entry name" value="plsX"/>
    <property type="match status" value="1"/>
</dbReference>
<dbReference type="PANTHER" id="PTHR30100">
    <property type="entry name" value="FATTY ACID/PHOSPHOLIPID SYNTHESIS PROTEIN PLSX"/>
    <property type="match status" value="1"/>
</dbReference>
<keyword evidence="3 10" id="KW-0444">Lipid biosynthesis</keyword>
<accession>A0A6I4VNN3</accession>
<keyword evidence="4 10" id="KW-0808">Transferase</keyword>
<evidence type="ECO:0000256" key="1">
    <source>
        <dbReference type="ARBA" id="ARBA00001232"/>
    </source>
</evidence>
<dbReference type="Gene3D" id="3.40.718.10">
    <property type="entry name" value="Isopropylmalate Dehydrogenase"/>
    <property type="match status" value="1"/>
</dbReference>
<proteinExistence type="inferred from homology"/>
<comment type="pathway">
    <text evidence="10">Lipid metabolism; phospholipid metabolism.</text>
</comment>
<evidence type="ECO:0000256" key="8">
    <source>
        <dbReference type="ARBA" id="ARBA00024069"/>
    </source>
</evidence>
<comment type="catalytic activity">
    <reaction evidence="1 10">
        <text>a fatty acyl-[ACP] + phosphate = an acyl phosphate + holo-[ACP]</text>
        <dbReference type="Rhea" id="RHEA:42292"/>
        <dbReference type="Rhea" id="RHEA-COMP:9685"/>
        <dbReference type="Rhea" id="RHEA-COMP:14125"/>
        <dbReference type="ChEBI" id="CHEBI:43474"/>
        <dbReference type="ChEBI" id="CHEBI:59918"/>
        <dbReference type="ChEBI" id="CHEBI:64479"/>
        <dbReference type="ChEBI" id="CHEBI:138651"/>
        <dbReference type="EC" id="2.3.1.274"/>
    </reaction>
</comment>
<dbReference type="HAMAP" id="MF_00019">
    <property type="entry name" value="PlsX"/>
    <property type="match status" value="1"/>
</dbReference>
<dbReference type="EC" id="2.3.1.274" evidence="8 10"/>
<dbReference type="GO" id="GO:0006633">
    <property type="term" value="P:fatty acid biosynthetic process"/>
    <property type="evidence" value="ECO:0007669"/>
    <property type="project" value="UniProtKB-UniRule"/>
</dbReference>
<sequence>MRIALDAHGGDDAPNSVVEGLKLAAEKWPETSFILIGTDDSLLQGNNLQNIQFHKVSEIIAPEDEPVKSVRKKRDSSMVVGCQMVRSGEADAFISAGNTGALMASGLFYTGRMKGVDRPALSPVFPTLENKGILVLDVGANPEAKATHLHQYALLGSVYVKHVLGIDNPKVGLLNIGAENGKGTTLTKDAFELMEGDSRLNFVGNVEAREVLYRPCDVLVCDGFSGNILLKGTEGVAKALFDRLKGAFTKNIFTKLAAGILYPQLKSLKSEMDYKEHGGAPLLGLSGVIIKAHGSSDATAIFHAIRQARLFAGEEIIKQMEDNLHPMEGNVGK</sequence>
<dbReference type="InterPro" id="IPR003664">
    <property type="entry name" value="FA_synthesis"/>
</dbReference>
<dbReference type="SUPFAM" id="SSF53659">
    <property type="entry name" value="Isocitrate/Isopropylmalate dehydrogenase-like"/>
    <property type="match status" value="1"/>
</dbReference>
<dbReference type="InterPro" id="IPR012281">
    <property type="entry name" value="Phospholipid_synth_PlsX-like"/>
</dbReference>
<keyword evidence="6 10" id="KW-0594">Phospholipid biosynthesis</keyword>
<organism evidence="11 12">
    <name type="scientific">Shimazuella alba</name>
    <dbReference type="NCBI Taxonomy" id="2690964"/>
    <lineage>
        <taxon>Bacteria</taxon>
        <taxon>Bacillati</taxon>
        <taxon>Bacillota</taxon>
        <taxon>Bacilli</taxon>
        <taxon>Bacillales</taxon>
        <taxon>Thermoactinomycetaceae</taxon>
        <taxon>Shimazuella</taxon>
    </lineage>
</organism>
<dbReference type="AlphaFoldDB" id="A0A6I4VNN3"/>
<evidence type="ECO:0000256" key="5">
    <source>
        <dbReference type="ARBA" id="ARBA00023098"/>
    </source>
</evidence>
<evidence type="ECO:0000256" key="3">
    <source>
        <dbReference type="ARBA" id="ARBA00022516"/>
    </source>
</evidence>
<comment type="caution">
    <text evidence="11">The sequence shown here is derived from an EMBL/GenBank/DDBJ whole genome shotgun (WGS) entry which is preliminary data.</text>
</comment>
<dbReference type="EMBL" id="WUUL01000003">
    <property type="protein sequence ID" value="MXQ53239.1"/>
    <property type="molecule type" value="Genomic_DNA"/>
</dbReference>
<comment type="subcellular location">
    <subcellularLocation>
        <location evidence="10">Cytoplasm</location>
    </subcellularLocation>
    <text evidence="10">Associated with the membrane possibly through PlsY.</text>
</comment>
<keyword evidence="12" id="KW-1185">Reference proteome</keyword>
<dbReference type="RefSeq" id="WP_160800597.1">
    <property type="nucleotide sequence ID" value="NZ_WUUL01000003.1"/>
</dbReference>
<dbReference type="Proteomes" id="UP000430692">
    <property type="component" value="Unassembled WGS sequence"/>
</dbReference>
<evidence type="ECO:0000256" key="6">
    <source>
        <dbReference type="ARBA" id="ARBA00023209"/>
    </source>
</evidence>
<gene>
    <name evidence="10 11" type="primary">plsX</name>
    <name evidence="11" type="ORF">GSM42_05730</name>
</gene>
<evidence type="ECO:0000256" key="4">
    <source>
        <dbReference type="ARBA" id="ARBA00022679"/>
    </source>
</evidence>
<comment type="subunit">
    <text evidence="9 10">Homodimer. Probably interacts with PlsY.</text>
</comment>
<dbReference type="GO" id="GO:0008654">
    <property type="term" value="P:phospholipid biosynthetic process"/>
    <property type="evidence" value="ECO:0007669"/>
    <property type="project" value="UniProtKB-KW"/>
</dbReference>
<keyword evidence="2 10" id="KW-0963">Cytoplasm</keyword>
<evidence type="ECO:0000256" key="7">
    <source>
        <dbReference type="ARBA" id="ARBA00023264"/>
    </source>
</evidence>
<dbReference type="PIRSF" id="PIRSF002465">
    <property type="entry name" value="Phsphlp_syn_PlsX"/>
    <property type="match status" value="1"/>
</dbReference>
<keyword evidence="7 10" id="KW-1208">Phospholipid metabolism</keyword>
<evidence type="ECO:0000256" key="2">
    <source>
        <dbReference type="ARBA" id="ARBA00022490"/>
    </source>
</evidence>
<keyword evidence="5 10" id="KW-0443">Lipid metabolism</keyword>
<name>A0A6I4VNN3_9BACL</name>
<protein>
    <recommendedName>
        <fullName evidence="8 10">Phosphate acyltransferase</fullName>
        <ecNumber evidence="8 10">2.3.1.274</ecNumber>
    </recommendedName>
    <alternativeName>
        <fullName evidence="10">Acyl-ACP phosphotransacylase</fullName>
    </alternativeName>
    <alternativeName>
        <fullName evidence="10">Acyl-[acyl-carrier-protein]--phosphate acyltransferase</fullName>
    </alternativeName>
    <alternativeName>
        <fullName evidence="10">Phosphate-acyl-ACP acyltransferase</fullName>
    </alternativeName>
</protein>
<dbReference type="GO" id="GO:0043811">
    <property type="term" value="F:phosphate:acyl-[acyl carrier protein] acyltransferase activity"/>
    <property type="evidence" value="ECO:0007669"/>
    <property type="project" value="UniProtKB-UniRule"/>
</dbReference>
<evidence type="ECO:0000313" key="12">
    <source>
        <dbReference type="Proteomes" id="UP000430692"/>
    </source>
</evidence>
<dbReference type="Pfam" id="PF02504">
    <property type="entry name" value="FA_synthesis"/>
    <property type="match status" value="1"/>
</dbReference>
<evidence type="ECO:0000313" key="11">
    <source>
        <dbReference type="EMBL" id="MXQ53239.1"/>
    </source>
</evidence>
<dbReference type="GO" id="GO:0005737">
    <property type="term" value="C:cytoplasm"/>
    <property type="evidence" value="ECO:0007669"/>
    <property type="project" value="UniProtKB-SubCell"/>
</dbReference>
<dbReference type="PANTHER" id="PTHR30100:SF1">
    <property type="entry name" value="PHOSPHATE ACYLTRANSFERASE"/>
    <property type="match status" value="1"/>
</dbReference>
<reference evidence="11 12" key="1">
    <citation type="submission" date="2019-12" db="EMBL/GenBank/DDBJ databases">
        <title>Whole-genome analyses of novel actinobacteria.</title>
        <authorList>
            <person name="Sahin N."/>
            <person name="Saygin H."/>
        </authorList>
    </citation>
    <scope>NUCLEOTIDE SEQUENCE [LARGE SCALE GENOMIC DNA]</scope>
    <source>
        <strain evidence="11 12">KC615</strain>
    </source>
</reference>
<comment type="function">
    <text evidence="10">Catalyzes the reversible formation of acyl-phosphate (acyl-PO(4)) from acyl-[acyl-carrier-protein] (acyl-ACP). This enzyme utilizes acyl-ACP as fatty acyl donor, but not acyl-CoA.</text>
</comment>